<evidence type="ECO:0000259" key="1">
    <source>
        <dbReference type="SMART" id="SM00421"/>
    </source>
</evidence>
<feature type="domain" description="HTH luxR-type" evidence="1">
    <location>
        <begin position="306"/>
        <end position="363"/>
    </location>
</feature>
<dbReference type="GO" id="GO:0003677">
    <property type="term" value="F:DNA binding"/>
    <property type="evidence" value="ECO:0007669"/>
    <property type="project" value="UniProtKB-KW"/>
</dbReference>
<gene>
    <name evidence="2" type="ORF">SAMN04488540_1034</name>
</gene>
<keyword evidence="3" id="KW-1185">Reference proteome</keyword>
<reference evidence="3" key="1">
    <citation type="submission" date="2016-10" db="EMBL/GenBank/DDBJ databases">
        <authorList>
            <person name="Varghese N."/>
            <person name="Submissions S."/>
        </authorList>
    </citation>
    <scope>NUCLEOTIDE SEQUENCE [LARGE SCALE GENOMIC DNA]</scope>
    <source>
        <strain evidence="3">DSM 23317</strain>
    </source>
</reference>
<proteinExistence type="predicted"/>
<keyword evidence="2" id="KW-0238">DNA-binding</keyword>
<dbReference type="GO" id="GO:0006355">
    <property type="term" value="P:regulation of DNA-templated transcription"/>
    <property type="evidence" value="ECO:0007669"/>
    <property type="project" value="InterPro"/>
</dbReference>
<dbReference type="SUPFAM" id="SSF46894">
    <property type="entry name" value="C-terminal effector domain of the bipartite response regulators"/>
    <property type="match status" value="1"/>
</dbReference>
<dbReference type="Gene3D" id="1.10.10.10">
    <property type="entry name" value="Winged helix-like DNA-binding domain superfamily/Winged helix DNA-binding domain"/>
    <property type="match status" value="1"/>
</dbReference>
<dbReference type="EMBL" id="FNEM01000003">
    <property type="protein sequence ID" value="SDI74654.1"/>
    <property type="molecule type" value="Genomic_DNA"/>
</dbReference>
<dbReference type="InterPro" id="IPR016032">
    <property type="entry name" value="Sig_transdc_resp-reg_C-effctor"/>
</dbReference>
<organism evidence="2 3">
    <name type="scientific">Ferrimonas sediminum</name>
    <dbReference type="NCBI Taxonomy" id="718193"/>
    <lineage>
        <taxon>Bacteria</taxon>
        <taxon>Pseudomonadati</taxon>
        <taxon>Pseudomonadota</taxon>
        <taxon>Gammaproteobacteria</taxon>
        <taxon>Alteromonadales</taxon>
        <taxon>Ferrimonadaceae</taxon>
        <taxon>Ferrimonas</taxon>
    </lineage>
</organism>
<name>A0A1G8N380_9GAMM</name>
<accession>A0A1G8N380</accession>
<evidence type="ECO:0000313" key="2">
    <source>
        <dbReference type="EMBL" id="SDI74654.1"/>
    </source>
</evidence>
<protein>
    <submittedName>
        <fullName evidence="2">DNA-binding transcriptional regulator, CsgD family</fullName>
    </submittedName>
</protein>
<dbReference type="SMART" id="SM00421">
    <property type="entry name" value="HTH_LUXR"/>
    <property type="match status" value="1"/>
</dbReference>
<evidence type="ECO:0000313" key="3">
    <source>
        <dbReference type="Proteomes" id="UP000199527"/>
    </source>
</evidence>
<dbReference type="InterPro" id="IPR036388">
    <property type="entry name" value="WH-like_DNA-bd_sf"/>
</dbReference>
<sequence>MQTELIRLIYHAVEEPRLWQEVLRRIARHSDSTHCFLMSRNSLDSQPLGFFEYGFQGNHFEDYQNHFYQVDVWSQALLPHQDNRFHPSHQVYDDKQFLQSEIYCDFARPRGIRHSIGCLIHHENQLITELGFMRSQGQSHYSNEHICASNHYVPHIEQAMNMAERRQSLLAKCDQMTAVFDAHSSPSFLCSAKGVIHYQNPGGVEFLQHSGLFRGLEGQLWFRNTEHQLTYNRLLHEAVAFVDGKRPVTPKRSLLSYSGGAVWLIVKPWTWSSTGVWGLQENCGVVVSFEPCVSSTQPQPGWIVQLFGLTLAEAEICSGLCIGHTVDAIAKERAVSVTTVRQQIKSCLRKTGSSTQGQMIAKILLQLTH</sequence>
<dbReference type="Proteomes" id="UP000199527">
    <property type="component" value="Unassembled WGS sequence"/>
</dbReference>
<dbReference type="AlphaFoldDB" id="A0A1G8N380"/>
<dbReference type="InterPro" id="IPR000792">
    <property type="entry name" value="Tscrpt_reg_LuxR_C"/>
</dbReference>